<evidence type="ECO:0000313" key="1">
    <source>
        <dbReference type="EMBL" id="EHO70741.1"/>
    </source>
</evidence>
<comment type="caution">
    <text evidence="1">The sequence shown here is derived from an EMBL/GenBank/DDBJ whole genome shotgun (WGS) entry which is preliminary data.</text>
</comment>
<reference evidence="1 2" key="1">
    <citation type="submission" date="2011-12" db="EMBL/GenBank/DDBJ databases">
        <title>The Genome Sequence of Prevotella maculosa OT 289.</title>
        <authorList>
            <consortium name="The Broad Institute Genome Sequencing Platform"/>
            <person name="Earl A."/>
            <person name="Ward D."/>
            <person name="Feldgarden M."/>
            <person name="Gevers D."/>
            <person name="Izard J."/>
            <person name="Blanton J.M."/>
            <person name="Mathney J."/>
            <person name="Tanner A.C."/>
            <person name="Dewhirst F.E."/>
            <person name="Young S.K."/>
            <person name="Zeng Q."/>
            <person name="Gargeya S."/>
            <person name="Fitzgerald M."/>
            <person name="Haas B."/>
            <person name="Abouelleil A."/>
            <person name="Alvarado L."/>
            <person name="Arachchi H.M."/>
            <person name="Berlin A."/>
            <person name="Chapman S.B."/>
            <person name="Gearin G."/>
            <person name="Goldberg J."/>
            <person name="Griggs A."/>
            <person name="Gujja S."/>
            <person name="Hansen M."/>
            <person name="Heiman D."/>
            <person name="Howarth C."/>
            <person name="Larimer J."/>
            <person name="Lui A."/>
            <person name="MacDonald P.J.P."/>
            <person name="McCowen C."/>
            <person name="Montmayeur A."/>
            <person name="Murphy C."/>
            <person name="Neiman D."/>
            <person name="Pearson M."/>
            <person name="Priest M."/>
            <person name="Roberts A."/>
            <person name="Saif S."/>
            <person name="Shea T."/>
            <person name="Sisk P."/>
            <person name="Stolte C."/>
            <person name="Sykes S."/>
            <person name="Wortman J."/>
            <person name="Nusbaum C."/>
            <person name="Birren B."/>
        </authorList>
    </citation>
    <scope>NUCLEOTIDE SEQUENCE [LARGE SCALE GENOMIC DNA]</scope>
    <source>
        <strain evidence="1 2">OT 289</strain>
    </source>
</reference>
<proteinExistence type="predicted"/>
<accession>H1HMA6</accession>
<name>H1HMA6_9BACT</name>
<sequence>MDFIELYYYFCHVVLRDFMADSVALAEVLRLFCGTFPFRKAAHGKPFAFKIIGKISMKRFDK</sequence>
<dbReference type="EMBL" id="AGEK01000025">
    <property type="protein sequence ID" value="EHO70741.1"/>
    <property type="molecule type" value="Genomic_DNA"/>
</dbReference>
<dbReference type="Proteomes" id="UP000003167">
    <property type="component" value="Unassembled WGS sequence"/>
</dbReference>
<dbReference type="STRING" id="999422.HMPREF9944_01360"/>
<dbReference type="HOGENOM" id="CLU_2900431_0_0_10"/>
<keyword evidence="2" id="KW-1185">Reference proteome</keyword>
<evidence type="ECO:0000313" key="2">
    <source>
        <dbReference type="Proteomes" id="UP000003167"/>
    </source>
</evidence>
<gene>
    <name evidence="1" type="ORF">HMPREF9944_01360</name>
</gene>
<protein>
    <submittedName>
        <fullName evidence="1">Uncharacterized protein</fullName>
    </submittedName>
</protein>
<dbReference type="AlphaFoldDB" id="H1HMA6"/>
<dbReference type="PATRIC" id="fig|999422.3.peg.1408"/>
<organism evidence="1 2">
    <name type="scientific">Segatella maculosa OT 289</name>
    <dbReference type="NCBI Taxonomy" id="999422"/>
    <lineage>
        <taxon>Bacteria</taxon>
        <taxon>Pseudomonadati</taxon>
        <taxon>Bacteroidota</taxon>
        <taxon>Bacteroidia</taxon>
        <taxon>Bacteroidales</taxon>
        <taxon>Prevotellaceae</taxon>
        <taxon>Segatella</taxon>
    </lineage>
</organism>